<dbReference type="SUPFAM" id="SSF56645">
    <property type="entry name" value="Acyl-CoA dehydrogenase NM domain-like"/>
    <property type="match status" value="1"/>
</dbReference>
<dbReference type="GO" id="GO:0005504">
    <property type="term" value="F:fatty acid binding"/>
    <property type="evidence" value="ECO:0007669"/>
    <property type="project" value="TreeGrafter"/>
</dbReference>
<dbReference type="Pfam" id="PF01756">
    <property type="entry name" value="ACOX"/>
    <property type="match status" value="1"/>
</dbReference>
<evidence type="ECO:0000313" key="8">
    <source>
        <dbReference type="EMBL" id="OMJ74608.1"/>
    </source>
</evidence>
<reference evidence="8 9" key="1">
    <citation type="submission" date="2016-11" db="EMBL/GenBank/DDBJ databases">
        <title>The macronuclear genome of Stentor coeruleus: a giant cell with tiny introns.</title>
        <authorList>
            <person name="Slabodnick M."/>
            <person name="Ruby J.G."/>
            <person name="Reiff S.B."/>
            <person name="Swart E.C."/>
            <person name="Gosai S."/>
            <person name="Prabakaran S."/>
            <person name="Witkowska E."/>
            <person name="Larue G.E."/>
            <person name="Fisher S."/>
            <person name="Freeman R.M."/>
            <person name="Gunawardena J."/>
            <person name="Chu W."/>
            <person name="Stover N.A."/>
            <person name="Gregory B.D."/>
            <person name="Nowacki M."/>
            <person name="Derisi J."/>
            <person name="Roy S.W."/>
            <person name="Marshall W.F."/>
            <person name="Sood P."/>
        </authorList>
    </citation>
    <scope>NUCLEOTIDE SEQUENCE [LARGE SCALE GENOMIC DNA]</scope>
    <source>
        <strain evidence="8">WM001</strain>
    </source>
</reference>
<dbReference type="GO" id="GO:0005777">
    <property type="term" value="C:peroxisome"/>
    <property type="evidence" value="ECO:0007669"/>
    <property type="project" value="InterPro"/>
</dbReference>
<sequence length="625" mass="72968">MLKWQKNTKIIMESFSKEIYKAIYPDLTFERILTLRSLILERKDLFLDYNFYYENREELIVRSLTHAAAFSRFVQEYDLNASEQEYLSSFYPEMSVVTSIGYFKDSLYFLASNTQLSFYKHLIDTFQIIGSYSQSEIGGGSDLRKIETEAIYDPTKKVFIINSPTITSSKFWIGGLGLSTNYTIIIAKLIINEVDYGPHPFLVQIRNLRSHKPLSGENLGEIGPKMGLTSSDYGFSRYEFLSTPKSSLLDRFWQVDDEGNYRKTFEPMQMLNITHTIARVRTVKTFWVPLAYALTIALKYSYFREQFPSPTDPNKETKIIEYQIQQYKLFPALSRLYCMIFATQHIVGLMENCIDKLKKLDDSLFTEIYCLSSLYKAFVTTRVVEDIEMCRRSCGGHGYMMLSGLAVLYNNSLPACTYAGDNTVITVEMIKNLIMNKPEKIWNMIMMHNYSEGPIRWIYELTKSLLRKLDKKYQELKSRGLRNEEIWREKIQVEACALMEPLFLSVAYPYIKLTIENSPYFKELKILEDIFIACELKRHEANLRLLGISDNEWDFYQSKCLDHFKTLAENSLFYIEAFMIPEEALNSVLAKSNPYEEMLWTSKLLNPINSSKIHKKLGHNFRPKL</sequence>
<proteinExistence type="inferred from homology"/>
<evidence type="ECO:0000313" key="9">
    <source>
        <dbReference type="Proteomes" id="UP000187209"/>
    </source>
</evidence>
<dbReference type="GO" id="GO:0055088">
    <property type="term" value="P:lipid homeostasis"/>
    <property type="evidence" value="ECO:0007669"/>
    <property type="project" value="TreeGrafter"/>
</dbReference>
<dbReference type="Proteomes" id="UP000187209">
    <property type="component" value="Unassembled WGS sequence"/>
</dbReference>
<dbReference type="GO" id="GO:0033540">
    <property type="term" value="P:fatty acid beta-oxidation using acyl-CoA oxidase"/>
    <property type="evidence" value="ECO:0007669"/>
    <property type="project" value="TreeGrafter"/>
</dbReference>
<comment type="similarity">
    <text evidence="2">Belongs to the acyl-CoA oxidase family.</text>
</comment>
<accession>A0A1R2BCW2</accession>
<gene>
    <name evidence="8" type="ORF">SteCoe_26427</name>
</gene>
<keyword evidence="5" id="KW-0560">Oxidoreductase</keyword>
<evidence type="ECO:0008006" key="10">
    <source>
        <dbReference type="Google" id="ProtNLM"/>
    </source>
</evidence>
<dbReference type="AlphaFoldDB" id="A0A1R2BCW2"/>
<dbReference type="SUPFAM" id="SSF47203">
    <property type="entry name" value="Acyl-CoA dehydrogenase C-terminal domain-like"/>
    <property type="match status" value="2"/>
</dbReference>
<name>A0A1R2BCW2_9CILI</name>
<evidence type="ECO:0000256" key="4">
    <source>
        <dbReference type="ARBA" id="ARBA00022827"/>
    </source>
</evidence>
<dbReference type="PANTHER" id="PTHR10909:SF250">
    <property type="entry name" value="PEROXISOMAL ACYL-COENZYME A OXIDASE 1"/>
    <property type="match status" value="1"/>
</dbReference>
<dbReference type="PANTHER" id="PTHR10909">
    <property type="entry name" value="ELECTRON TRANSPORT OXIDOREDUCTASE"/>
    <property type="match status" value="1"/>
</dbReference>
<dbReference type="GO" id="GO:0003997">
    <property type="term" value="F:acyl-CoA oxidase activity"/>
    <property type="evidence" value="ECO:0007669"/>
    <property type="project" value="InterPro"/>
</dbReference>
<evidence type="ECO:0000256" key="5">
    <source>
        <dbReference type="ARBA" id="ARBA00023002"/>
    </source>
</evidence>
<organism evidence="8 9">
    <name type="scientific">Stentor coeruleus</name>
    <dbReference type="NCBI Taxonomy" id="5963"/>
    <lineage>
        <taxon>Eukaryota</taxon>
        <taxon>Sar</taxon>
        <taxon>Alveolata</taxon>
        <taxon>Ciliophora</taxon>
        <taxon>Postciliodesmatophora</taxon>
        <taxon>Heterotrichea</taxon>
        <taxon>Heterotrichida</taxon>
        <taxon>Stentoridae</taxon>
        <taxon>Stentor</taxon>
    </lineage>
</organism>
<dbReference type="InterPro" id="IPR009100">
    <property type="entry name" value="AcylCoA_DH/oxidase_NM_dom_sf"/>
</dbReference>
<dbReference type="Pfam" id="PF22924">
    <property type="entry name" value="ACOX_C_alpha1"/>
    <property type="match status" value="1"/>
</dbReference>
<keyword evidence="9" id="KW-1185">Reference proteome</keyword>
<dbReference type="InterPro" id="IPR002655">
    <property type="entry name" value="Acyl-CoA_oxidase_C"/>
</dbReference>
<dbReference type="InterPro" id="IPR036250">
    <property type="entry name" value="AcylCo_DH-like_C"/>
</dbReference>
<protein>
    <recommendedName>
        <fullName evidence="10">Acyl-coenzyme A oxidase</fullName>
    </recommendedName>
</protein>
<dbReference type="InterPro" id="IPR012258">
    <property type="entry name" value="Acyl-CoA_oxidase"/>
</dbReference>
<dbReference type="EMBL" id="MPUH01000740">
    <property type="protein sequence ID" value="OMJ74608.1"/>
    <property type="molecule type" value="Genomic_DNA"/>
</dbReference>
<evidence type="ECO:0000259" key="7">
    <source>
        <dbReference type="Pfam" id="PF22924"/>
    </source>
</evidence>
<dbReference type="InterPro" id="IPR046373">
    <property type="entry name" value="Acyl-CoA_Oxase/DH_mid-dom_sf"/>
</dbReference>
<feature type="domain" description="Acyl-CoA oxidase C-alpha1" evidence="7">
    <location>
        <begin position="277"/>
        <end position="433"/>
    </location>
</feature>
<comment type="cofactor">
    <cofactor evidence="1">
        <name>FAD</name>
        <dbReference type="ChEBI" id="CHEBI:57692"/>
    </cofactor>
</comment>
<evidence type="ECO:0000256" key="2">
    <source>
        <dbReference type="ARBA" id="ARBA00006288"/>
    </source>
</evidence>
<keyword evidence="3" id="KW-0285">Flavoprotein</keyword>
<dbReference type="OrthoDB" id="434460at2759"/>
<comment type="caution">
    <text evidence="8">The sequence shown here is derived from an EMBL/GenBank/DDBJ whole genome shotgun (WGS) entry which is preliminary data.</text>
</comment>
<feature type="domain" description="Acyl-CoA oxidase C-terminal" evidence="6">
    <location>
        <begin position="463"/>
        <end position="615"/>
    </location>
</feature>
<dbReference type="InterPro" id="IPR055060">
    <property type="entry name" value="ACOX_C_alpha1"/>
</dbReference>
<evidence type="ECO:0000256" key="1">
    <source>
        <dbReference type="ARBA" id="ARBA00001974"/>
    </source>
</evidence>
<evidence type="ECO:0000256" key="3">
    <source>
        <dbReference type="ARBA" id="ARBA00022630"/>
    </source>
</evidence>
<dbReference type="Gene3D" id="1.20.140.10">
    <property type="entry name" value="Butyryl-CoA Dehydrogenase, subunit A, domain 3"/>
    <property type="match status" value="1"/>
</dbReference>
<evidence type="ECO:0000259" key="6">
    <source>
        <dbReference type="Pfam" id="PF01756"/>
    </source>
</evidence>
<dbReference type="Gene3D" id="2.40.110.10">
    <property type="entry name" value="Butyryl-CoA Dehydrogenase, subunit A, domain 2"/>
    <property type="match status" value="1"/>
</dbReference>
<keyword evidence="4" id="KW-0274">FAD</keyword>
<dbReference type="GO" id="GO:0071949">
    <property type="term" value="F:FAD binding"/>
    <property type="evidence" value="ECO:0007669"/>
    <property type="project" value="InterPro"/>
</dbReference>